<evidence type="ECO:0000313" key="3">
    <source>
        <dbReference type="Proteomes" id="UP000321234"/>
    </source>
</evidence>
<evidence type="ECO:0000256" key="1">
    <source>
        <dbReference type="SAM" id="MobiDB-lite"/>
    </source>
</evidence>
<evidence type="ECO:0008006" key="4">
    <source>
        <dbReference type="Google" id="ProtNLM"/>
    </source>
</evidence>
<proteinExistence type="predicted"/>
<organism evidence="2 3">
    <name type="scientific">Quadrisphaera setariae</name>
    <dbReference type="NCBI Taxonomy" id="2593304"/>
    <lineage>
        <taxon>Bacteria</taxon>
        <taxon>Bacillati</taxon>
        <taxon>Actinomycetota</taxon>
        <taxon>Actinomycetes</taxon>
        <taxon>Kineosporiales</taxon>
        <taxon>Kineosporiaceae</taxon>
        <taxon>Quadrisphaera</taxon>
    </lineage>
</organism>
<dbReference type="InterPro" id="IPR027417">
    <property type="entry name" value="P-loop_NTPase"/>
</dbReference>
<dbReference type="AlphaFoldDB" id="A0A5C8ZGU7"/>
<gene>
    <name evidence="2" type="ORF">FMM08_10295</name>
</gene>
<keyword evidence="3" id="KW-1185">Reference proteome</keyword>
<dbReference type="RefSeq" id="WP_147926261.1">
    <property type="nucleotide sequence ID" value="NZ_VKAC01000005.1"/>
</dbReference>
<reference evidence="2 3" key="1">
    <citation type="submission" date="2019-07" db="EMBL/GenBank/DDBJ databases">
        <title>Quadrisphaera sp. strain DD2A genome sequencing and assembly.</title>
        <authorList>
            <person name="Kim I."/>
        </authorList>
    </citation>
    <scope>NUCLEOTIDE SEQUENCE [LARGE SCALE GENOMIC DNA]</scope>
    <source>
        <strain evidence="2 3">DD2A</strain>
    </source>
</reference>
<dbReference type="SUPFAM" id="SSF52540">
    <property type="entry name" value="P-loop containing nucleoside triphosphate hydrolases"/>
    <property type="match status" value="1"/>
</dbReference>
<dbReference type="EMBL" id="VKAC01000005">
    <property type="protein sequence ID" value="TXR56468.1"/>
    <property type="molecule type" value="Genomic_DNA"/>
</dbReference>
<dbReference type="OrthoDB" id="4955412at2"/>
<dbReference type="Proteomes" id="UP000321234">
    <property type="component" value="Unassembled WGS sequence"/>
</dbReference>
<sequence length="537" mass="56813">MTIDMQNGARTPSPRPAPSTPAAPSAATENSSQSISDAPEVDLATASTGKGDDGPKVASVEHAIEVFDAGFTAFRSLEGQVYVVDRHDPSARPVLHTGGSRSPAVALIAERILASHDKFMKGEDRAALGDYIGFRADKAAPRPVLLRSAWNGWRFIVDIGDDSGRVIVITAEGWHATDTVPPGVHLRRSSVTAALPTPARTGDLDALWTLVPVTEADRPLVLALLLSAWMTGTPQPVVFITGPQDAAKTTTARYLLRFADPVSNVRGRSLPTSEPDWKAAVNPYLVVLIDNVSGITAAQSDMLCKVSTGGEATARALYTNADTHITSLQASLWLTSIGVGALRGDLGSRLVRLEMPAITPERRRSLSELEAAQDAAAPAIMRGLLDLAVEVLGVLPTTDRTRLRHRLTDFEVLVRAIDSVMGTSGADRLAEQAGALAEDVLDGDVVAQALLSALEAGRIPDGRITPKGLLDTLTAEAERQGSARSTGWPRTPRILTDHLVRIGPALESAAGVTVTRGPKLNGVRAMIVAQHRPAVTP</sequence>
<feature type="region of interest" description="Disordered" evidence="1">
    <location>
        <begin position="1"/>
        <end position="56"/>
    </location>
</feature>
<evidence type="ECO:0000313" key="2">
    <source>
        <dbReference type="EMBL" id="TXR56468.1"/>
    </source>
</evidence>
<accession>A0A5C8ZGU7</accession>
<protein>
    <recommendedName>
        <fullName evidence="4">ATP-binding protein</fullName>
    </recommendedName>
</protein>
<comment type="caution">
    <text evidence="2">The sequence shown here is derived from an EMBL/GenBank/DDBJ whole genome shotgun (WGS) entry which is preliminary data.</text>
</comment>
<name>A0A5C8ZGU7_9ACTN</name>